<evidence type="ECO:0000313" key="1">
    <source>
        <dbReference type="EMBL" id="WGK95251.1"/>
    </source>
</evidence>
<dbReference type="Gene3D" id="2.60.40.10">
    <property type="entry name" value="Immunoglobulins"/>
    <property type="match status" value="2"/>
</dbReference>
<dbReference type="InterPro" id="IPR013783">
    <property type="entry name" value="Ig-like_fold"/>
</dbReference>
<reference evidence="1 2" key="1">
    <citation type="submission" date="2023-06" db="EMBL/GenBank/DDBJ databases">
        <title>Complete Genome Sequence of Flavobacterium keumense K3R-10.</title>
        <authorList>
            <person name="Jeong H."/>
            <person name="Jhang S.Y."/>
            <person name="Kim J.N."/>
        </authorList>
    </citation>
    <scope>NUCLEOTIDE SEQUENCE [LARGE SCALE GENOMIC DNA]</scope>
    <source>
        <strain evidence="1 2">K3R-10</strain>
    </source>
</reference>
<name>A0ABY8N8S0_9FLAO</name>
<keyword evidence="2" id="KW-1185">Reference proteome</keyword>
<proteinExistence type="predicted"/>
<protein>
    <submittedName>
        <fullName evidence="1">Gliding motility-associated C-terminal domain-containing protein</fullName>
    </submittedName>
</protein>
<organism evidence="1 2">
    <name type="scientific">Flavobacterium keumense</name>
    <dbReference type="NCBI Taxonomy" id="1306518"/>
    <lineage>
        <taxon>Bacteria</taxon>
        <taxon>Pseudomonadati</taxon>
        <taxon>Bacteroidota</taxon>
        <taxon>Flavobacteriia</taxon>
        <taxon>Flavobacteriales</taxon>
        <taxon>Flavobacteriaceae</taxon>
        <taxon>Flavobacterium</taxon>
    </lineage>
</organism>
<dbReference type="EMBL" id="CP092332">
    <property type="protein sequence ID" value="WGK95251.1"/>
    <property type="molecule type" value="Genomic_DNA"/>
</dbReference>
<evidence type="ECO:0000313" key="2">
    <source>
        <dbReference type="Proteomes" id="UP001232117"/>
    </source>
</evidence>
<dbReference type="Proteomes" id="UP001232117">
    <property type="component" value="Chromosome"/>
</dbReference>
<sequence length="477" mass="52394">MKSIWNQSFLYFLVLTWSITAISTAQTISPLPLQFNRICAGEFNEFSATFNYSGFPNGTTFLVVLNNSSGTSTDLIETTTIAVTDVSSTRKTIKFAIPSTLIGSETYQIKVKSSVNTVSPPFANASNQTIFPVYYKPFEKNFTINNQSATATICPAGTFQLVIDNVAGSNQISPLIFTTLKYNWYKNGALISSEKGSSLAVTTTGNYFVEIDYGACSNANYTSNTVLISPYSGTKPTIQSSIGNPFCPNQLPLVLSTEKANAYQWYKDNNPISGAIHSTLSVNQEGNYAVVVNYGGCEEKAVLTLNALKLTNQLDIPDSIILLKGDTKKVNVITNAVLPTYQWYRNDILIPNAINSVYEVGDEGTYKVVINQTSGCSLSSELSFRVQFGGDPNSLVIPNLISPNGDGINDTWVIPQEYSFKDDVEVLLLNANGEQILKTFNYKNDWPNSNYKVNFPVLYYIITTPEKTQKGSLTLLQ</sequence>
<accession>A0ABY8N8S0</accession>
<dbReference type="RefSeq" id="WP_264534140.1">
    <property type="nucleotide sequence ID" value="NZ_CP092332.1"/>
</dbReference>
<gene>
    <name evidence="1" type="ORF">MG292_03195</name>
</gene>
<dbReference type="Pfam" id="PF13585">
    <property type="entry name" value="CHU_C"/>
    <property type="match status" value="1"/>
</dbReference>